<dbReference type="Pfam" id="PF01885">
    <property type="entry name" value="PTS_2-RNA"/>
    <property type="match status" value="1"/>
</dbReference>
<evidence type="ECO:0000256" key="2">
    <source>
        <dbReference type="ARBA" id="ARBA00009836"/>
    </source>
</evidence>
<proteinExistence type="inferred from homology"/>
<keyword evidence="5" id="KW-0520">NAD</keyword>
<evidence type="ECO:0000256" key="3">
    <source>
        <dbReference type="ARBA" id="ARBA00012007"/>
    </source>
</evidence>
<dbReference type="EMBL" id="JAVRJZ010000012">
    <property type="protein sequence ID" value="KAK2715022.1"/>
    <property type="molecule type" value="Genomic_DNA"/>
</dbReference>
<dbReference type="InterPro" id="IPR002745">
    <property type="entry name" value="Ptrans_KptA/Tpt1"/>
</dbReference>
<evidence type="ECO:0000256" key="5">
    <source>
        <dbReference type="ARBA" id="ARBA00023027"/>
    </source>
</evidence>
<evidence type="ECO:0000313" key="7">
    <source>
        <dbReference type="EMBL" id="KAK2715021.1"/>
    </source>
</evidence>
<comment type="function">
    <text evidence="1">Catalyzes the last step of tRNA splicing, the transfer of the splice junction 2'-phosphate from ligated tRNA to NAD to produce ADP-ribose 1''-2'' cyclic phosphate.</text>
</comment>
<dbReference type="PANTHER" id="PTHR12684">
    <property type="entry name" value="PUTATIVE PHOSPHOTRANSFERASE"/>
    <property type="match status" value="1"/>
</dbReference>
<sequence length="205" mass="23095">MESPRDIELSKKLAYVLRHGACKEGIPMDSRGYVKVSDILSRNEFKHFSVDDVRRVVGVNSKKRFMFEIDDVGFKIKANQGHTIEVPNLELEPITDPSSVPVCIHGTYMKLWPNLRKNGIHRMSRQHIHFAPGEPGKEGVVSGARSDCTLFIYVNLAKAMKAGLKFYRSPNNVILSPGDQTGYIKPEFFEKAVDVKAGQVIYQSE</sequence>
<keyword evidence="8" id="KW-1185">Reference proteome</keyword>
<dbReference type="AlphaFoldDB" id="A0AA88HZ48"/>
<dbReference type="EMBL" id="JAVRJZ010000012">
    <property type="protein sequence ID" value="KAK2715021.1"/>
    <property type="molecule type" value="Genomic_DNA"/>
</dbReference>
<gene>
    <name evidence="7" type="ORF">QYM36_009871</name>
</gene>
<dbReference type="EMBL" id="JAVRJZ010000012">
    <property type="protein sequence ID" value="KAK2715018.1"/>
    <property type="molecule type" value="Genomic_DNA"/>
</dbReference>
<dbReference type="EMBL" id="JAVRJZ010000012">
    <property type="protein sequence ID" value="KAK2715020.1"/>
    <property type="molecule type" value="Genomic_DNA"/>
</dbReference>
<dbReference type="InterPro" id="IPR042080">
    <property type="entry name" value="RNA_2'-PTrans_N"/>
</dbReference>
<dbReference type="Gene3D" id="3.20.170.30">
    <property type="match status" value="1"/>
</dbReference>
<keyword evidence="4" id="KW-0808">Transferase</keyword>
<evidence type="ECO:0000256" key="6">
    <source>
        <dbReference type="ARBA" id="ARBA00047949"/>
    </source>
</evidence>
<evidence type="ECO:0000256" key="4">
    <source>
        <dbReference type="ARBA" id="ARBA00022679"/>
    </source>
</evidence>
<evidence type="ECO:0000256" key="1">
    <source>
        <dbReference type="ARBA" id="ARBA00003343"/>
    </source>
</evidence>
<dbReference type="EMBL" id="JAVRJZ010000012">
    <property type="protein sequence ID" value="KAK2715019.1"/>
    <property type="molecule type" value="Genomic_DNA"/>
</dbReference>
<comment type="catalytic activity">
    <reaction evidence="6">
        <text>2'-phospho-[ligated tRNA] + NAD(+) = mature tRNA + ADP-alpha-D-ribose 1'',2''-cyclic phosphate + nicotinamide</text>
        <dbReference type="Rhea" id="RHEA:23324"/>
        <dbReference type="Rhea" id="RHEA-COMP:11106"/>
        <dbReference type="Rhea" id="RHEA-COMP:11107"/>
        <dbReference type="ChEBI" id="CHEBI:17154"/>
        <dbReference type="ChEBI" id="CHEBI:57540"/>
        <dbReference type="ChEBI" id="CHEBI:76596"/>
        <dbReference type="ChEBI" id="CHEBI:82883"/>
        <dbReference type="ChEBI" id="CHEBI:85027"/>
        <dbReference type="EC" id="2.7.1.160"/>
    </reaction>
</comment>
<dbReference type="GO" id="GO:0000215">
    <property type="term" value="F:tRNA 2'-phosphotransferase activity"/>
    <property type="evidence" value="ECO:0007669"/>
    <property type="project" value="UniProtKB-EC"/>
</dbReference>
<protein>
    <recommendedName>
        <fullName evidence="3">2'-phosphotransferase</fullName>
        <ecNumber evidence="3">2.7.1.160</ecNumber>
    </recommendedName>
</protein>
<dbReference type="GO" id="GO:0006388">
    <property type="term" value="P:tRNA splicing, via endonucleolytic cleavage and ligation"/>
    <property type="evidence" value="ECO:0007669"/>
    <property type="project" value="TreeGrafter"/>
</dbReference>
<dbReference type="InterPro" id="IPR042081">
    <property type="entry name" value="RNA_2'-PTrans_C"/>
</dbReference>
<dbReference type="PANTHER" id="PTHR12684:SF2">
    <property type="entry name" value="TRNA 2'-PHOSPHOTRANSFERASE 1"/>
    <property type="match status" value="1"/>
</dbReference>
<dbReference type="EC" id="2.7.1.160" evidence="3"/>
<comment type="caution">
    <text evidence="7">The sequence shown here is derived from an EMBL/GenBank/DDBJ whole genome shotgun (WGS) entry which is preliminary data.</text>
</comment>
<accession>A0AA88HZ48</accession>
<reference evidence="7" key="1">
    <citation type="submission" date="2023-07" db="EMBL/GenBank/DDBJ databases">
        <title>Chromosome-level genome assembly of Artemia franciscana.</title>
        <authorList>
            <person name="Jo E."/>
        </authorList>
    </citation>
    <scope>NUCLEOTIDE SEQUENCE</scope>
    <source>
        <tissue evidence="7">Whole body</tissue>
    </source>
</reference>
<name>A0AA88HZ48_ARTSF</name>
<comment type="similarity">
    <text evidence="2">Belongs to the KptA/TPT1 family.</text>
</comment>
<dbReference type="SUPFAM" id="SSF56399">
    <property type="entry name" value="ADP-ribosylation"/>
    <property type="match status" value="1"/>
</dbReference>
<organism evidence="7 8">
    <name type="scientific">Artemia franciscana</name>
    <name type="common">Brine shrimp</name>
    <name type="synonym">Artemia sanfranciscana</name>
    <dbReference type="NCBI Taxonomy" id="6661"/>
    <lineage>
        <taxon>Eukaryota</taxon>
        <taxon>Metazoa</taxon>
        <taxon>Ecdysozoa</taxon>
        <taxon>Arthropoda</taxon>
        <taxon>Crustacea</taxon>
        <taxon>Branchiopoda</taxon>
        <taxon>Anostraca</taxon>
        <taxon>Artemiidae</taxon>
        <taxon>Artemia</taxon>
    </lineage>
</organism>
<evidence type="ECO:0000313" key="8">
    <source>
        <dbReference type="Proteomes" id="UP001187531"/>
    </source>
</evidence>
<dbReference type="Gene3D" id="1.10.10.970">
    <property type="entry name" value="RNA 2'-phosphotransferase, Tpt1/KptA family, N-terminal domain"/>
    <property type="match status" value="1"/>
</dbReference>
<dbReference type="Proteomes" id="UP001187531">
    <property type="component" value="Unassembled WGS sequence"/>
</dbReference>